<evidence type="ECO:0000259" key="2">
    <source>
        <dbReference type="Pfam" id="PF05532"/>
    </source>
</evidence>
<dbReference type="Pfam" id="PF05532">
    <property type="entry name" value="CsbD"/>
    <property type="match status" value="1"/>
</dbReference>
<evidence type="ECO:0000313" key="3">
    <source>
        <dbReference type="EMBL" id="CEP07865.1"/>
    </source>
</evidence>
<dbReference type="InterPro" id="IPR036629">
    <property type="entry name" value="YjbJ_sf"/>
</dbReference>
<name>A0A0B7MX79_9FUNG</name>
<accession>A0A0B7MX79</accession>
<dbReference type="OrthoDB" id="9999611at2759"/>
<reference evidence="3 4" key="1">
    <citation type="submission" date="2014-09" db="EMBL/GenBank/DDBJ databases">
        <authorList>
            <person name="Ellenberger Sabrina"/>
        </authorList>
    </citation>
    <scope>NUCLEOTIDE SEQUENCE [LARGE SCALE GENOMIC DNA]</scope>
    <source>
        <strain evidence="3 4">CBS 412.66</strain>
    </source>
</reference>
<comment type="similarity">
    <text evidence="1">Belongs to the UPF0337 (CsbD) family.</text>
</comment>
<feature type="domain" description="CsbD-like" evidence="2">
    <location>
        <begin position="22"/>
        <end position="61"/>
    </location>
</feature>
<dbReference type="InterPro" id="IPR008462">
    <property type="entry name" value="CsbD"/>
</dbReference>
<keyword evidence="4" id="KW-1185">Reference proteome</keyword>
<dbReference type="STRING" id="35722.A0A0B7MX79"/>
<sequence>MGQTSSTTTLTLIRVDKVVPKKMNSKIDSAVGGIKKTAGNATGNKKMEAEGMAQSTKGEVNYYMQNVCQQV</sequence>
<proteinExistence type="inferred from homology"/>
<protein>
    <recommendedName>
        <fullName evidence="2">CsbD-like domain-containing protein</fullName>
    </recommendedName>
</protein>
<evidence type="ECO:0000313" key="4">
    <source>
        <dbReference type="Proteomes" id="UP000054107"/>
    </source>
</evidence>
<dbReference type="EMBL" id="LN719426">
    <property type="protein sequence ID" value="CEP07865.1"/>
    <property type="molecule type" value="Genomic_DNA"/>
</dbReference>
<organism evidence="3 4">
    <name type="scientific">Parasitella parasitica</name>
    <dbReference type="NCBI Taxonomy" id="35722"/>
    <lineage>
        <taxon>Eukaryota</taxon>
        <taxon>Fungi</taxon>
        <taxon>Fungi incertae sedis</taxon>
        <taxon>Mucoromycota</taxon>
        <taxon>Mucoromycotina</taxon>
        <taxon>Mucoromycetes</taxon>
        <taxon>Mucorales</taxon>
        <taxon>Mucorineae</taxon>
        <taxon>Mucoraceae</taxon>
        <taxon>Parasitella</taxon>
    </lineage>
</organism>
<dbReference type="SUPFAM" id="SSF69047">
    <property type="entry name" value="Hypothetical protein YjbJ"/>
    <property type="match status" value="1"/>
</dbReference>
<gene>
    <name evidence="3" type="primary">PARPA_01174.1 scaffold 1359</name>
</gene>
<evidence type="ECO:0000256" key="1">
    <source>
        <dbReference type="ARBA" id="ARBA00009129"/>
    </source>
</evidence>
<dbReference type="Proteomes" id="UP000054107">
    <property type="component" value="Unassembled WGS sequence"/>
</dbReference>
<dbReference type="AlphaFoldDB" id="A0A0B7MX79"/>